<dbReference type="Proteomes" id="UP001235712">
    <property type="component" value="Unassembled WGS sequence"/>
</dbReference>
<protein>
    <submittedName>
        <fullName evidence="2">4-carboxymuconolactone decarboxylase</fullName>
        <ecNumber evidence="2">4.1.1.44</ecNumber>
    </submittedName>
</protein>
<dbReference type="InterPro" id="IPR029032">
    <property type="entry name" value="AhpD-like"/>
</dbReference>
<dbReference type="GO" id="GO:0047575">
    <property type="term" value="F:4-carboxymuconolactone decarboxylase activity"/>
    <property type="evidence" value="ECO:0007669"/>
    <property type="project" value="UniProtKB-EC"/>
</dbReference>
<accession>A0ABT9PAU8</accession>
<feature type="domain" description="Carboxymuconolactone decarboxylase-like" evidence="1">
    <location>
        <begin position="154"/>
        <end position="233"/>
    </location>
</feature>
<dbReference type="PANTHER" id="PTHR33570">
    <property type="entry name" value="4-CARBOXYMUCONOLACTONE DECARBOXYLASE FAMILY PROTEIN"/>
    <property type="match status" value="1"/>
</dbReference>
<keyword evidence="2" id="KW-0456">Lyase</keyword>
<dbReference type="InterPro" id="IPR003779">
    <property type="entry name" value="CMD-like"/>
</dbReference>
<name>A0ABT9PAU8_9ACTN</name>
<proteinExistence type="predicted"/>
<organism evidence="2 3">
    <name type="scientific">Kineosporia succinea</name>
    <dbReference type="NCBI Taxonomy" id="84632"/>
    <lineage>
        <taxon>Bacteria</taxon>
        <taxon>Bacillati</taxon>
        <taxon>Actinomycetota</taxon>
        <taxon>Actinomycetes</taxon>
        <taxon>Kineosporiales</taxon>
        <taxon>Kineosporiaceae</taxon>
        <taxon>Kineosporia</taxon>
    </lineage>
</organism>
<evidence type="ECO:0000259" key="1">
    <source>
        <dbReference type="Pfam" id="PF02627"/>
    </source>
</evidence>
<dbReference type="EC" id="4.1.1.44" evidence="2"/>
<dbReference type="EMBL" id="JAUSQZ010000001">
    <property type="protein sequence ID" value="MDP9829822.1"/>
    <property type="molecule type" value="Genomic_DNA"/>
</dbReference>
<evidence type="ECO:0000313" key="3">
    <source>
        <dbReference type="Proteomes" id="UP001235712"/>
    </source>
</evidence>
<gene>
    <name evidence="2" type="ORF">J2S57_005571</name>
</gene>
<sequence>MTTAQPSSLETTDPEFTAIARALGDQVTTVADLPEATRFVLQLGAVIATGAHATYRSLLEAALDGPLDPVQVKEVVYQSVPYVGQARAVDALQMTNEVLTARGVHLPLPGQSTTTPGTRLDEGRAVQERIVGPDRVAAIYDGTPADQAHIPVLLSAHCFGDHYTRTGLDVGTRELLTLAILVALGGADPQVKGHVAGNLTIGNERGTLVAAVTVLLPYVGYPRTLNALRAIDEIAPAGTV</sequence>
<dbReference type="InterPro" id="IPR052512">
    <property type="entry name" value="4CMD/NDH-1_regulator"/>
</dbReference>
<dbReference type="Pfam" id="PF02627">
    <property type="entry name" value="CMD"/>
    <property type="match status" value="2"/>
</dbReference>
<dbReference type="Gene3D" id="1.20.1290.10">
    <property type="entry name" value="AhpD-like"/>
    <property type="match status" value="1"/>
</dbReference>
<dbReference type="RefSeq" id="WP_307248376.1">
    <property type="nucleotide sequence ID" value="NZ_JAUSQZ010000001.1"/>
</dbReference>
<keyword evidence="3" id="KW-1185">Reference proteome</keyword>
<comment type="caution">
    <text evidence="2">The sequence shown here is derived from an EMBL/GenBank/DDBJ whole genome shotgun (WGS) entry which is preliminary data.</text>
</comment>
<evidence type="ECO:0000313" key="2">
    <source>
        <dbReference type="EMBL" id="MDP9829822.1"/>
    </source>
</evidence>
<dbReference type="PANTHER" id="PTHR33570:SF2">
    <property type="entry name" value="CARBOXYMUCONOLACTONE DECARBOXYLASE-LIKE DOMAIN-CONTAINING PROTEIN"/>
    <property type="match status" value="1"/>
</dbReference>
<dbReference type="SUPFAM" id="SSF69118">
    <property type="entry name" value="AhpD-like"/>
    <property type="match status" value="1"/>
</dbReference>
<feature type="domain" description="Carboxymuconolactone decarboxylase-like" evidence="1">
    <location>
        <begin position="14"/>
        <end position="96"/>
    </location>
</feature>
<reference evidence="2 3" key="1">
    <citation type="submission" date="2023-07" db="EMBL/GenBank/DDBJ databases">
        <title>Sequencing the genomes of 1000 actinobacteria strains.</title>
        <authorList>
            <person name="Klenk H.-P."/>
        </authorList>
    </citation>
    <scope>NUCLEOTIDE SEQUENCE [LARGE SCALE GENOMIC DNA]</scope>
    <source>
        <strain evidence="2 3">DSM 44388</strain>
    </source>
</reference>